<organism evidence="8 9">
    <name type="scientific">Jezberella montanilacus</name>
    <dbReference type="NCBI Taxonomy" id="323426"/>
    <lineage>
        <taxon>Bacteria</taxon>
        <taxon>Pseudomonadati</taxon>
        <taxon>Pseudomonadota</taxon>
        <taxon>Betaproteobacteria</taxon>
        <taxon>Burkholderiales</taxon>
        <taxon>Alcaligenaceae</taxon>
        <taxon>Jezberella</taxon>
    </lineage>
</organism>
<dbReference type="InterPro" id="IPR022781">
    <property type="entry name" value="Flagellar_biosynth_FliO"/>
</dbReference>
<keyword evidence="5 7" id="KW-0975">Bacterial flagellum</keyword>
<sequence>MDTFRATASLCLVLVLVLALAWVLKRAYGKKLINGSVAKIVGGVSVGSRERIVVVEVAGRWLVVGVSAGRMTAIADLEPQTYAQAAKSASNSQMDPLS</sequence>
<keyword evidence="1 7" id="KW-1003">Cell membrane</keyword>
<keyword evidence="8" id="KW-0966">Cell projection</keyword>
<evidence type="ECO:0000256" key="1">
    <source>
        <dbReference type="ARBA" id="ARBA00022475"/>
    </source>
</evidence>
<dbReference type="OrthoDB" id="9182371at2"/>
<keyword evidence="9" id="KW-1185">Reference proteome</keyword>
<dbReference type="GO" id="GO:0009425">
    <property type="term" value="C:bacterial-type flagellum basal body"/>
    <property type="evidence" value="ECO:0007669"/>
    <property type="project" value="UniProtKB-SubCell"/>
</dbReference>
<dbReference type="InterPro" id="IPR052205">
    <property type="entry name" value="FliO/MopB"/>
</dbReference>
<evidence type="ECO:0000256" key="4">
    <source>
        <dbReference type="ARBA" id="ARBA00023136"/>
    </source>
</evidence>
<comment type="subcellular location">
    <subcellularLocation>
        <location evidence="7">Cell membrane</location>
    </subcellularLocation>
    <subcellularLocation>
        <location evidence="7">Bacterial flagellum basal body</location>
    </subcellularLocation>
</comment>
<keyword evidence="3" id="KW-1133">Transmembrane helix</keyword>
<keyword evidence="8" id="KW-0969">Cilium</keyword>
<gene>
    <name evidence="8" type="ORF">BCM14_2674</name>
</gene>
<keyword evidence="4" id="KW-0472">Membrane</keyword>
<keyword evidence="2" id="KW-0812">Transmembrane</keyword>
<evidence type="ECO:0000256" key="3">
    <source>
        <dbReference type="ARBA" id="ARBA00022989"/>
    </source>
</evidence>
<dbReference type="AlphaFoldDB" id="A0A2T0XD88"/>
<name>A0A2T0XD88_9BURK</name>
<protein>
    <recommendedName>
        <fullName evidence="7">Flagellar protein</fullName>
    </recommendedName>
</protein>
<evidence type="ECO:0000256" key="2">
    <source>
        <dbReference type="ARBA" id="ARBA00022692"/>
    </source>
</evidence>
<evidence type="ECO:0000313" key="9">
    <source>
        <dbReference type="Proteomes" id="UP000238308"/>
    </source>
</evidence>
<dbReference type="PANTHER" id="PTHR38766:SF1">
    <property type="entry name" value="FLAGELLAR PROTEIN FLIO"/>
    <property type="match status" value="1"/>
</dbReference>
<evidence type="ECO:0000256" key="6">
    <source>
        <dbReference type="ARBA" id="ARBA00037937"/>
    </source>
</evidence>
<dbReference type="NCBIfam" id="TIGR03500">
    <property type="entry name" value="FliO_TIGR"/>
    <property type="match status" value="1"/>
</dbReference>
<dbReference type="GO" id="GO:0005886">
    <property type="term" value="C:plasma membrane"/>
    <property type="evidence" value="ECO:0007669"/>
    <property type="project" value="UniProtKB-SubCell"/>
</dbReference>
<evidence type="ECO:0000256" key="5">
    <source>
        <dbReference type="ARBA" id="ARBA00023143"/>
    </source>
</evidence>
<evidence type="ECO:0000313" key="8">
    <source>
        <dbReference type="EMBL" id="PRY96915.1"/>
    </source>
</evidence>
<comment type="similarity">
    <text evidence="6 7">Belongs to the FliO/MopB family.</text>
</comment>
<dbReference type="PANTHER" id="PTHR38766">
    <property type="entry name" value="FLAGELLAR PROTEIN FLIO"/>
    <property type="match status" value="1"/>
</dbReference>
<reference evidence="8 9" key="1">
    <citation type="submission" date="2018-03" db="EMBL/GenBank/DDBJ databases">
        <title>Genomic Encyclopedia of Type Strains, Phase III (KMG-III): the genomes of soil and plant-associated and newly described type strains.</title>
        <authorList>
            <person name="Whitman W."/>
        </authorList>
    </citation>
    <scope>NUCLEOTIDE SEQUENCE [LARGE SCALE GENOMIC DNA]</scope>
    <source>
        <strain evidence="8 9">MWH-P2sevCIIIb</strain>
    </source>
</reference>
<evidence type="ECO:0000256" key="7">
    <source>
        <dbReference type="RuleBase" id="RU362064"/>
    </source>
</evidence>
<keyword evidence="8" id="KW-0282">Flagellum</keyword>
<accession>A0A2T0XD88</accession>
<dbReference type="Proteomes" id="UP000238308">
    <property type="component" value="Unassembled WGS sequence"/>
</dbReference>
<dbReference type="Pfam" id="PF04347">
    <property type="entry name" value="FliO"/>
    <property type="match status" value="1"/>
</dbReference>
<dbReference type="EMBL" id="PVTV01000016">
    <property type="protein sequence ID" value="PRY96915.1"/>
    <property type="molecule type" value="Genomic_DNA"/>
</dbReference>
<comment type="caution">
    <text evidence="8">The sequence shown here is derived from an EMBL/GenBank/DDBJ whole genome shotgun (WGS) entry which is preliminary data.</text>
</comment>
<dbReference type="RefSeq" id="WP_106228491.1">
    <property type="nucleotide sequence ID" value="NZ_PVTV01000016.1"/>
</dbReference>
<proteinExistence type="inferred from homology"/>
<dbReference type="GO" id="GO:0044781">
    <property type="term" value="P:bacterial-type flagellum organization"/>
    <property type="evidence" value="ECO:0007669"/>
    <property type="project" value="UniProtKB-UniRule"/>
</dbReference>